<dbReference type="GeneID" id="111134921"/>
<dbReference type="InterPro" id="IPR036056">
    <property type="entry name" value="Fibrinogen-like_C"/>
</dbReference>
<organism evidence="4 5">
    <name type="scientific">Crassostrea virginica</name>
    <name type="common">Eastern oyster</name>
    <dbReference type="NCBI Taxonomy" id="6565"/>
    <lineage>
        <taxon>Eukaryota</taxon>
        <taxon>Metazoa</taxon>
        <taxon>Spiralia</taxon>
        <taxon>Lophotrochozoa</taxon>
        <taxon>Mollusca</taxon>
        <taxon>Bivalvia</taxon>
        <taxon>Autobranchia</taxon>
        <taxon>Pteriomorphia</taxon>
        <taxon>Ostreida</taxon>
        <taxon>Ostreoidea</taxon>
        <taxon>Ostreidae</taxon>
        <taxon>Crassostrea</taxon>
    </lineage>
</organism>
<feature type="domain" description="Fibrinogen C-terminal" evidence="3">
    <location>
        <begin position="310"/>
        <end position="524"/>
    </location>
</feature>
<evidence type="ECO:0000256" key="2">
    <source>
        <dbReference type="SAM" id="SignalP"/>
    </source>
</evidence>
<gene>
    <name evidence="5" type="primary">LOC111134921</name>
</gene>
<feature type="chain" id="PRO_5034396900" evidence="2">
    <location>
        <begin position="25"/>
        <end position="524"/>
    </location>
</feature>
<dbReference type="Proteomes" id="UP000694844">
    <property type="component" value="Chromosome 5"/>
</dbReference>
<feature type="domain" description="Fibrinogen C-terminal" evidence="3">
    <location>
        <begin position="79"/>
        <end position="217"/>
    </location>
</feature>
<dbReference type="PANTHER" id="PTHR19143">
    <property type="entry name" value="FIBRINOGEN/TENASCIN/ANGIOPOEITIN"/>
    <property type="match status" value="1"/>
</dbReference>
<name>A0A8B8EK34_CRAVI</name>
<dbReference type="Gene3D" id="3.90.215.10">
    <property type="entry name" value="Gamma Fibrinogen, chain A, domain 1"/>
    <property type="match status" value="2"/>
</dbReference>
<dbReference type="InterPro" id="IPR050373">
    <property type="entry name" value="Fibrinogen_C-term_domain"/>
</dbReference>
<proteinExistence type="predicted"/>
<dbReference type="AlphaFoldDB" id="A0A8B8EK34"/>
<dbReference type="PROSITE" id="PS00514">
    <property type="entry name" value="FIBRINOGEN_C_1"/>
    <property type="match status" value="1"/>
</dbReference>
<evidence type="ECO:0000259" key="3">
    <source>
        <dbReference type="PROSITE" id="PS51406"/>
    </source>
</evidence>
<dbReference type="RefSeq" id="XP_022340184.1">
    <property type="nucleotide sequence ID" value="XM_022484476.1"/>
</dbReference>
<dbReference type="SMART" id="SM00186">
    <property type="entry name" value="FBG"/>
    <property type="match status" value="2"/>
</dbReference>
<dbReference type="OrthoDB" id="7940501at2759"/>
<dbReference type="SUPFAM" id="SSF56496">
    <property type="entry name" value="Fibrinogen C-terminal domain-like"/>
    <property type="match status" value="2"/>
</dbReference>
<keyword evidence="2" id="KW-0732">Signal</keyword>
<reference evidence="5" key="1">
    <citation type="submission" date="2025-08" db="UniProtKB">
        <authorList>
            <consortium name="RefSeq"/>
        </authorList>
    </citation>
    <scope>IDENTIFICATION</scope>
    <source>
        <tissue evidence="5">Whole sample</tissue>
    </source>
</reference>
<dbReference type="Pfam" id="PF00147">
    <property type="entry name" value="Fibrinogen_C"/>
    <property type="match status" value="2"/>
</dbReference>
<dbReference type="GO" id="GO:0005615">
    <property type="term" value="C:extracellular space"/>
    <property type="evidence" value="ECO:0007669"/>
    <property type="project" value="TreeGrafter"/>
</dbReference>
<dbReference type="PROSITE" id="PS51406">
    <property type="entry name" value="FIBRINOGEN_C_2"/>
    <property type="match status" value="2"/>
</dbReference>
<sequence length="524" mass="60024">MDVMSNFKLYISFCLLECVMLVVSVEPHSQIKGNVESLLQLTPWNWRHLNTSVKVDSPVSVDVSLTSHYRLTGKHFSKYLQLQKQRDCASVLKRIPNTKGRDGVYTIYPDLKTRKLVYCDMTTDGGGWTVIQRRFDGSVDFYRNWESYEEGFGEAKGEYWLGNEVLHLLTSGTKQELRVDLEKFTGEKAYAKYSIFSVGSRSDKYKLTIGGYRGTAGKIIISKVSTLMANSKVMGSFWIFYLVFLIDRVKLMVSVQPHNRIKGNVESLLLTSGSWNWRHLNTSVKVDSPISVDVSLTSHYRLTGKHFTKYLKLHKSKDCAAILRAIPNTKGRNGVYTIYPDLKTRKLVYCDMTTEGGGWTVIQRRMDGSVDFDRSWKSYKEGFGNVEGEYWLGNEAIHLLTTKNKQELRVEMEKFTGEIAFSKYSTFSVGAESQRYKLTIGGYSGNAGDSLKLHNGMKFSTKGHDRNNCAKTYHSGWWFHHCYTANPNGVYRKTAVRTEHSVNWYSFGNEHLALKKIRLMIRFN</sequence>
<feature type="signal peptide" evidence="2">
    <location>
        <begin position="1"/>
        <end position="24"/>
    </location>
</feature>
<protein>
    <submittedName>
        <fullName evidence="5">Fibrinogen beta chain-like</fullName>
    </submittedName>
</protein>
<dbReference type="FunFam" id="3.90.215.10:FF:000001">
    <property type="entry name" value="Tenascin isoform 1"/>
    <property type="match status" value="1"/>
</dbReference>
<dbReference type="NCBIfam" id="NF040941">
    <property type="entry name" value="GGGWT_bact"/>
    <property type="match status" value="2"/>
</dbReference>
<dbReference type="InterPro" id="IPR020837">
    <property type="entry name" value="Fibrinogen_CS"/>
</dbReference>
<dbReference type="InterPro" id="IPR014716">
    <property type="entry name" value="Fibrinogen_a/b/g_C_1"/>
</dbReference>
<evidence type="ECO:0000313" key="4">
    <source>
        <dbReference type="Proteomes" id="UP000694844"/>
    </source>
</evidence>
<dbReference type="InterPro" id="IPR002181">
    <property type="entry name" value="Fibrinogen_a/b/g_C_dom"/>
</dbReference>
<accession>A0A8B8EK34</accession>
<evidence type="ECO:0000256" key="1">
    <source>
        <dbReference type="ARBA" id="ARBA00023157"/>
    </source>
</evidence>
<keyword evidence="4" id="KW-1185">Reference proteome</keyword>
<keyword evidence="1" id="KW-1015">Disulfide bond</keyword>
<evidence type="ECO:0000313" key="5">
    <source>
        <dbReference type="RefSeq" id="XP_022340184.1"/>
    </source>
</evidence>
<dbReference type="KEGG" id="cvn:111134921"/>
<dbReference type="CDD" id="cd00087">
    <property type="entry name" value="FReD"/>
    <property type="match status" value="2"/>
</dbReference>